<accession>X1FBH2</accession>
<feature type="transmembrane region" description="Helical" evidence="6">
    <location>
        <begin position="162"/>
        <end position="181"/>
    </location>
</feature>
<feature type="transmembrane region" description="Helical" evidence="6">
    <location>
        <begin position="101"/>
        <end position="123"/>
    </location>
</feature>
<dbReference type="PANTHER" id="PTHR31632:SF2">
    <property type="entry name" value="PLASMA MEMBRANE IRON PERMEASE"/>
    <property type="match status" value="1"/>
</dbReference>
<gene>
    <name evidence="7" type="ORF">S03H2_08325</name>
</gene>
<feature type="transmembrane region" description="Helical" evidence="6">
    <location>
        <begin position="233"/>
        <end position="251"/>
    </location>
</feature>
<evidence type="ECO:0000256" key="4">
    <source>
        <dbReference type="ARBA" id="ARBA00022989"/>
    </source>
</evidence>
<comment type="caution">
    <text evidence="7">The sequence shown here is derived from an EMBL/GenBank/DDBJ whole genome shotgun (WGS) entry which is preliminary data.</text>
</comment>
<sequence>EAFLIVGIIISYLFKIGEKRYIKHVIFGVIFAIVLSIGLAYIFELLFGGLEGKVEEIFEGSVMLLAVVVLTYMIFWMNNQARRIKSDIEISVGKAINKGRIFSLFFLGFIVVFREGAETVLFFRAISYQIGSRELIIGGAIGIISSIVLALIFFVSTIKINLSLFFRITGILIMLIAAGLLSTSMHEFQEAGVLPIIKDNIYDISHILSTDSIAGGILKSLFGYNPSPSLLEIIIYLTYIAAIIILIRRFFLRLDRPKIELNQS</sequence>
<evidence type="ECO:0000256" key="6">
    <source>
        <dbReference type="SAM" id="Phobius"/>
    </source>
</evidence>
<dbReference type="InterPro" id="IPR004923">
    <property type="entry name" value="FTR1/Fip1/EfeU"/>
</dbReference>
<dbReference type="EMBL" id="BARU01004029">
    <property type="protein sequence ID" value="GAH29905.1"/>
    <property type="molecule type" value="Genomic_DNA"/>
</dbReference>
<name>X1FBH2_9ZZZZ</name>
<keyword evidence="3 6" id="KW-0812">Transmembrane</keyword>
<evidence type="ECO:0008006" key="8">
    <source>
        <dbReference type="Google" id="ProtNLM"/>
    </source>
</evidence>
<feature type="non-terminal residue" evidence="7">
    <location>
        <position position="1"/>
    </location>
</feature>
<protein>
    <recommendedName>
        <fullName evidence="8">Iron permease FTR1 family protein</fullName>
    </recommendedName>
</protein>
<evidence type="ECO:0000313" key="7">
    <source>
        <dbReference type="EMBL" id="GAH29905.1"/>
    </source>
</evidence>
<comment type="similarity">
    <text evidence="2">Belongs to the oxidase-dependent Fe transporter (OFeT) (TC 9.A.10.1) family.</text>
</comment>
<feature type="transmembrane region" description="Helical" evidence="6">
    <location>
        <begin position="135"/>
        <end position="155"/>
    </location>
</feature>
<evidence type="ECO:0000256" key="5">
    <source>
        <dbReference type="ARBA" id="ARBA00023136"/>
    </source>
</evidence>
<organism evidence="7">
    <name type="scientific">marine sediment metagenome</name>
    <dbReference type="NCBI Taxonomy" id="412755"/>
    <lineage>
        <taxon>unclassified sequences</taxon>
        <taxon>metagenomes</taxon>
        <taxon>ecological metagenomes</taxon>
    </lineage>
</organism>
<comment type="subcellular location">
    <subcellularLocation>
        <location evidence="1">Membrane</location>
        <topology evidence="1">Multi-pass membrane protein</topology>
    </subcellularLocation>
</comment>
<evidence type="ECO:0000256" key="1">
    <source>
        <dbReference type="ARBA" id="ARBA00004141"/>
    </source>
</evidence>
<dbReference type="Pfam" id="PF03239">
    <property type="entry name" value="FTR1"/>
    <property type="match status" value="1"/>
</dbReference>
<proteinExistence type="inferred from homology"/>
<dbReference type="PANTHER" id="PTHR31632">
    <property type="entry name" value="IRON TRANSPORTER FTH1"/>
    <property type="match status" value="1"/>
</dbReference>
<feature type="transmembrane region" description="Helical" evidence="6">
    <location>
        <begin position="21"/>
        <end position="42"/>
    </location>
</feature>
<dbReference type="GO" id="GO:0015093">
    <property type="term" value="F:ferrous iron transmembrane transporter activity"/>
    <property type="evidence" value="ECO:0007669"/>
    <property type="project" value="TreeGrafter"/>
</dbReference>
<keyword evidence="5 6" id="KW-0472">Membrane</keyword>
<dbReference type="AlphaFoldDB" id="X1FBH2"/>
<keyword evidence="4 6" id="KW-1133">Transmembrane helix</keyword>
<reference evidence="7" key="1">
    <citation type="journal article" date="2014" name="Front. Microbiol.">
        <title>High frequency of phylogenetically diverse reductive dehalogenase-homologous genes in deep subseafloor sedimentary metagenomes.</title>
        <authorList>
            <person name="Kawai M."/>
            <person name="Futagami T."/>
            <person name="Toyoda A."/>
            <person name="Takaki Y."/>
            <person name="Nishi S."/>
            <person name="Hori S."/>
            <person name="Arai W."/>
            <person name="Tsubouchi T."/>
            <person name="Morono Y."/>
            <person name="Uchiyama I."/>
            <person name="Ito T."/>
            <person name="Fujiyama A."/>
            <person name="Inagaki F."/>
            <person name="Takami H."/>
        </authorList>
    </citation>
    <scope>NUCLEOTIDE SEQUENCE</scope>
    <source>
        <strain evidence="7">Expedition CK06-06</strain>
    </source>
</reference>
<evidence type="ECO:0000256" key="2">
    <source>
        <dbReference type="ARBA" id="ARBA00008333"/>
    </source>
</evidence>
<feature type="transmembrane region" description="Helical" evidence="6">
    <location>
        <begin position="62"/>
        <end position="81"/>
    </location>
</feature>
<dbReference type="GO" id="GO:0033573">
    <property type="term" value="C:high-affinity iron permease complex"/>
    <property type="evidence" value="ECO:0007669"/>
    <property type="project" value="InterPro"/>
</dbReference>
<evidence type="ECO:0000256" key="3">
    <source>
        <dbReference type="ARBA" id="ARBA00022692"/>
    </source>
</evidence>